<reference evidence="9" key="1">
    <citation type="journal article" date="2017" name="Nat. Genet.">
        <title>Contrasting evolutionary genome dynamics between domesticated and wild yeasts.</title>
        <authorList>
            <person name="Yue J.X."/>
            <person name="Li J."/>
            <person name="Aigrain L."/>
            <person name="Hallin J."/>
            <person name="Persson K."/>
            <person name="Oliver K."/>
            <person name="Bergstrom A."/>
            <person name="Coupland P."/>
            <person name="Warringer J."/>
            <person name="Lagomarsino M.C."/>
            <person name="Fischer G."/>
            <person name="Durbin R."/>
            <person name="Liti G."/>
        </authorList>
    </citation>
    <scope>NUCLEOTIDE SEQUENCE</scope>
    <source>
        <strain evidence="9">CBS432</strain>
    </source>
</reference>
<keyword evidence="4 7" id="KW-1133">Transmembrane helix</keyword>
<name>A0A8B8US38_SACPA</name>
<proteinExistence type="inferred from homology"/>
<accession>A0A8B8US38</accession>
<feature type="transmembrane region" description="Helical" evidence="7">
    <location>
        <begin position="73"/>
        <end position="100"/>
    </location>
</feature>
<reference evidence="9" key="3">
    <citation type="submission" date="2025-07" db="EMBL/GenBank/DDBJ databases">
        <authorList>
            <consortium name="NCBI Genome Project"/>
        </authorList>
    </citation>
    <scope>NUCLEOTIDE SEQUENCE</scope>
    <source>
        <strain evidence="9">CBS432</strain>
    </source>
</reference>
<feature type="transmembrane region" description="Helical" evidence="7">
    <location>
        <begin position="112"/>
        <end position="131"/>
    </location>
</feature>
<dbReference type="OrthoDB" id="10021397at2759"/>
<dbReference type="VEuPathDB" id="FungiDB:SPAR_G04360"/>
<feature type="transmembrane region" description="Helical" evidence="7">
    <location>
        <begin position="382"/>
        <end position="403"/>
    </location>
</feature>
<feature type="transmembrane region" description="Helical" evidence="7">
    <location>
        <begin position="231"/>
        <end position="251"/>
    </location>
</feature>
<dbReference type="InterPro" id="IPR036259">
    <property type="entry name" value="MFS_trans_sf"/>
</dbReference>
<comment type="similarity">
    <text evidence="2">Belongs to the major facilitator superfamily.</text>
</comment>
<dbReference type="GO" id="GO:0005886">
    <property type="term" value="C:plasma membrane"/>
    <property type="evidence" value="ECO:0007669"/>
    <property type="project" value="TreeGrafter"/>
</dbReference>
<feature type="transmembrane region" description="Helical" evidence="7">
    <location>
        <begin position="339"/>
        <end position="361"/>
    </location>
</feature>
<dbReference type="Pfam" id="PF07690">
    <property type="entry name" value="MFS_1"/>
    <property type="match status" value="2"/>
</dbReference>
<evidence type="ECO:0000256" key="1">
    <source>
        <dbReference type="ARBA" id="ARBA00004141"/>
    </source>
</evidence>
<feature type="domain" description="Major facilitator superfamily (MFS) profile" evidence="8">
    <location>
        <begin position="78"/>
        <end position="617"/>
    </location>
</feature>
<protein>
    <submittedName>
        <fullName evidence="9">Azole transporter</fullName>
    </submittedName>
</protein>
<reference evidence="9" key="2">
    <citation type="submission" date="2020-01" db="EMBL/GenBank/DDBJ databases">
        <title>Population-level Yeast Reference Genomes.</title>
        <authorList>
            <person name="Yue J.-X."/>
        </authorList>
    </citation>
    <scope>NUCLEOTIDE SEQUENCE</scope>
    <source>
        <strain evidence="9">CBS432</strain>
    </source>
</reference>
<evidence type="ECO:0000256" key="7">
    <source>
        <dbReference type="SAM" id="Phobius"/>
    </source>
</evidence>
<feature type="transmembrane region" description="Helical" evidence="7">
    <location>
        <begin position="479"/>
        <end position="502"/>
    </location>
</feature>
<dbReference type="FunFam" id="1.20.1250.20:FF:000373">
    <property type="entry name" value="Vacuolar basic amino acid transporter"/>
    <property type="match status" value="1"/>
</dbReference>
<feature type="transmembrane region" description="Helical" evidence="7">
    <location>
        <begin position="173"/>
        <end position="193"/>
    </location>
</feature>
<gene>
    <name evidence="9" type="primary">AZR1</name>
    <name evidence="9" type="ORF">SPAR_G04360</name>
</gene>
<feature type="compositionally biased region" description="Polar residues" evidence="6">
    <location>
        <begin position="1"/>
        <end position="20"/>
    </location>
</feature>
<evidence type="ECO:0000256" key="4">
    <source>
        <dbReference type="ARBA" id="ARBA00022989"/>
    </source>
</evidence>
<organism evidence="9">
    <name type="scientific">Saccharomyces paradoxus</name>
    <name type="common">Yeast</name>
    <name type="synonym">Saccharomyces douglasii</name>
    <dbReference type="NCBI Taxonomy" id="27291"/>
    <lineage>
        <taxon>Eukaryota</taxon>
        <taxon>Fungi</taxon>
        <taxon>Dikarya</taxon>
        <taxon>Ascomycota</taxon>
        <taxon>Saccharomycotina</taxon>
        <taxon>Saccharomycetes</taxon>
        <taxon>Saccharomycetales</taxon>
        <taxon>Saccharomycetaceae</taxon>
        <taxon>Saccharomyces</taxon>
    </lineage>
</organism>
<dbReference type="PROSITE" id="PS50850">
    <property type="entry name" value="MFS"/>
    <property type="match status" value="1"/>
</dbReference>
<dbReference type="PANTHER" id="PTHR23501">
    <property type="entry name" value="MAJOR FACILITATOR SUPERFAMILY"/>
    <property type="match status" value="1"/>
</dbReference>
<feature type="compositionally biased region" description="Polar residues" evidence="6">
    <location>
        <begin position="41"/>
        <end position="56"/>
    </location>
</feature>
<dbReference type="SUPFAM" id="SSF103473">
    <property type="entry name" value="MFS general substrate transporter"/>
    <property type="match status" value="2"/>
</dbReference>
<feature type="region of interest" description="Disordered" evidence="6">
    <location>
        <begin position="1"/>
        <end position="66"/>
    </location>
</feature>
<evidence type="ECO:0000313" key="9">
    <source>
        <dbReference type="RefSeq" id="XP_033766558.1"/>
    </source>
</evidence>
<keyword evidence="5 7" id="KW-0472">Membrane</keyword>
<feature type="transmembrane region" description="Helical" evidence="7">
    <location>
        <begin position="303"/>
        <end position="327"/>
    </location>
</feature>
<evidence type="ECO:0000256" key="2">
    <source>
        <dbReference type="ARBA" id="ARBA00008335"/>
    </source>
</evidence>
<feature type="transmembrane region" description="Helical" evidence="7">
    <location>
        <begin position="594"/>
        <end position="612"/>
    </location>
</feature>
<sequence length="647" mass="70565">MHESNSCSMKGISKTRSMSGPSYYGEKEQKQNEQQQKQKFIVSQSPTRSTSEQDATSAPEDNPSESNELPKGFILYASLVALALSLFLAALDIMIVSTIIEEVAKQFGSYSEIGWLFTGYSLPNALLALIWGRIATPIGFKETMLCAIVIFEIGSLISALANSMNMLIGGRVIAGVGGCGIQSLSFVIGSTLVEESKRGMLIAVLSCSFAIASVVGPFLGGVFTSSVTWRWCFYINLPIGGSAFFLFMLFYNPGLHTFQETIDNIRKIPSQLIEAVRKVKHHSLKVKELSKSNGWRKLAMELVFMYDIIEFVFCSAGFTSILLAFTFGGNRYAWNSASIIILFVIGIILVISATIYDFFVFPKFNIVKATPRYQPLMSWRNIKKPGIFTVNIALFLLCAAYISQFTYIVQYFQLIYNDSAWRAAVHLVACIIPTVITAVLCGVLTDKTRQIKPIIVISSILGVIGAGILTLLNNNAGNSAHIGLLILPGVAFGGLAQSSMLASQIQLDKKSPTFRSDFVSITTFNTFCKNLGQALGGVISNTVFSAAAVKKLTNSNIELPGGNTVDNLVIYRQTDFDGSHSKLGNIISESLTHVFYMALGFYALSFIFAVFASNKKVAANPRSIKNDLETGEGVGYKVAEETMSLSD</sequence>
<dbReference type="InterPro" id="IPR020846">
    <property type="entry name" value="MFS_dom"/>
</dbReference>
<dbReference type="InterPro" id="IPR011701">
    <property type="entry name" value="MFS"/>
</dbReference>
<feature type="transmembrane region" description="Helical" evidence="7">
    <location>
        <begin position="454"/>
        <end position="473"/>
    </location>
</feature>
<reference evidence="9" key="4">
    <citation type="submission" date="2025-08" db="UniProtKB">
        <authorList>
            <consortium name="RefSeq"/>
        </authorList>
    </citation>
    <scope>IDENTIFICATION</scope>
    <source>
        <strain evidence="9">CBS432</strain>
    </source>
</reference>
<dbReference type="AlphaFoldDB" id="A0A8B8US38"/>
<dbReference type="GeneID" id="54630830"/>
<comment type="subcellular location">
    <subcellularLocation>
        <location evidence="1">Membrane</location>
        <topology evidence="1">Multi-pass membrane protein</topology>
    </subcellularLocation>
</comment>
<evidence type="ECO:0000259" key="8">
    <source>
        <dbReference type="PROSITE" id="PS50850"/>
    </source>
</evidence>
<dbReference type="RefSeq" id="XP_033766558.1">
    <property type="nucleotide sequence ID" value="XM_033910667.1"/>
</dbReference>
<evidence type="ECO:0000256" key="5">
    <source>
        <dbReference type="ARBA" id="ARBA00023136"/>
    </source>
</evidence>
<dbReference type="KEGG" id="spao:SPAR_G04360"/>
<dbReference type="CDD" id="cd17502">
    <property type="entry name" value="MFS_Azr1_MDR_like"/>
    <property type="match status" value="1"/>
</dbReference>
<dbReference type="Gene3D" id="1.20.1250.20">
    <property type="entry name" value="MFS general substrate transporter like domains"/>
    <property type="match status" value="2"/>
</dbReference>
<feature type="transmembrane region" description="Helical" evidence="7">
    <location>
        <begin position="143"/>
        <end position="161"/>
    </location>
</feature>
<dbReference type="GO" id="GO:0022857">
    <property type="term" value="F:transmembrane transporter activity"/>
    <property type="evidence" value="ECO:0007669"/>
    <property type="project" value="InterPro"/>
</dbReference>
<dbReference type="PANTHER" id="PTHR23501:SF198">
    <property type="entry name" value="AZOLE RESISTANCE PROTEIN 1-RELATED"/>
    <property type="match status" value="1"/>
</dbReference>
<feature type="transmembrane region" description="Helical" evidence="7">
    <location>
        <begin position="423"/>
        <end position="445"/>
    </location>
</feature>
<evidence type="ECO:0000256" key="3">
    <source>
        <dbReference type="ARBA" id="ARBA00022692"/>
    </source>
</evidence>
<keyword evidence="3 7" id="KW-0812">Transmembrane</keyword>
<feature type="transmembrane region" description="Helical" evidence="7">
    <location>
        <begin position="200"/>
        <end position="219"/>
    </location>
</feature>
<evidence type="ECO:0000256" key="6">
    <source>
        <dbReference type="SAM" id="MobiDB-lite"/>
    </source>
</evidence>